<dbReference type="Pfam" id="PF07690">
    <property type="entry name" value="MFS_1"/>
    <property type="match status" value="1"/>
</dbReference>
<accession>A0A8S3Z2P4</accession>
<dbReference type="OrthoDB" id="9626824at2759"/>
<dbReference type="EMBL" id="CAJHNH020001613">
    <property type="protein sequence ID" value="CAG5123773.1"/>
    <property type="molecule type" value="Genomic_DNA"/>
</dbReference>
<feature type="transmembrane region" description="Helical" evidence="5">
    <location>
        <begin position="442"/>
        <end position="466"/>
    </location>
</feature>
<keyword evidence="3 5" id="KW-0472">Membrane</keyword>
<dbReference type="Gene3D" id="1.20.1250.20">
    <property type="entry name" value="MFS general substrate transporter like domains"/>
    <property type="match status" value="2"/>
</dbReference>
<feature type="transmembrane region" description="Helical" evidence="5">
    <location>
        <begin position="234"/>
        <end position="254"/>
    </location>
</feature>
<dbReference type="AlphaFoldDB" id="A0A8S3Z2P4"/>
<evidence type="ECO:0000313" key="7">
    <source>
        <dbReference type="Proteomes" id="UP000678393"/>
    </source>
</evidence>
<dbReference type="SUPFAM" id="SSF103473">
    <property type="entry name" value="MFS general substrate transporter"/>
    <property type="match status" value="1"/>
</dbReference>
<reference evidence="6" key="1">
    <citation type="submission" date="2021-04" db="EMBL/GenBank/DDBJ databases">
        <authorList>
            <consortium name="Molecular Ecology Group"/>
        </authorList>
    </citation>
    <scope>NUCLEOTIDE SEQUENCE</scope>
</reference>
<organism evidence="6 7">
    <name type="scientific">Candidula unifasciata</name>
    <dbReference type="NCBI Taxonomy" id="100452"/>
    <lineage>
        <taxon>Eukaryota</taxon>
        <taxon>Metazoa</taxon>
        <taxon>Spiralia</taxon>
        <taxon>Lophotrochozoa</taxon>
        <taxon>Mollusca</taxon>
        <taxon>Gastropoda</taxon>
        <taxon>Heterobranchia</taxon>
        <taxon>Euthyneura</taxon>
        <taxon>Panpulmonata</taxon>
        <taxon>Eupulmonata</taxon>
        <taxon>Stylommatophora</taxon>
        <taxon>Helicina</taxon>
        <taxon>Helicoidea</taxon>
        <taxon>Geomitridae</taxon>
        <taxon>Candidula</taxon>
    </lineage>
</organism>
<sequence length="514" mass="57145">MPDLMADTARDVQKQRESLVKETSSRETSSKGDDKITVTKWFSSLQERMQDREYKSNLLHSWLISLSFLTLWARLVLQIITGTDLEGASAFLTGFTAGYMAGSLFSGVVFNKVKTRLLFVTGLSGCGAVSIIAPYCSQYTLMIFIQTLIGFFAGAVDTSGNTWHMKMWRSEGNVLMQIIHFSFAFGGVLAPLYTEPFLAQRMMENETSTRNVTVGNSSQLEHVSIPQTTDVKHAYLISGILMVLASIPFGILFIKHRSFKLQSSPKQTANVKITYRQLPCCLHVLIITTVCGILMVYCCVELTFASYLMPFLINEYDSMTKSESVYLMTVFWISFAISRFIMIFASKVLASVQLLSLCLLLMIIACVGFMISAMYQVVPAIAVFTALAGLGMSGVFPAAFSWAETELLKVTARVSSSISISASSGKIFIPLIMGFLMEKVSNMWFCYILICQTAIVCLLFIFLLMFNRLYINRVYGTVTLLEQNVGDNGQNQCSITQVQGEQETLVVESLNTSL</sequence>
<feature type="compositionally biased region" description="Basic and acidic residues" evidence="4">
    <location>
        <begin position="8"/>
        <end position="32"/>
    </location>
</feature>
<keyword evidence="7" id="KW-1185">Reference proteome</keyword>
<evidence type="ECO:0000256" key="4">
    <source>
        <dbReference type="SAM" id="MobiDB-lite"/>
    </source>
</evidence>
<feature type="transmembrane region" description="Helical" evidence="5">
    <location>
        <begin position="325"/>
        <end position="342"/>
    </location>
</feature>
<feature type="transmembrane region" description="Helical" evidence="5">
    <location>
        <begin position="117"/>
        <end position="135"/>
    </location>
</feature>
<keyword evidence="1 5" id="KW-0812">Transmembrane</keyword>
<evidence type="ECO:0000256" key="5">
    <source>
        <dbReference type="SAM" id="Phobius"/>
    </source>
</evidence>
<comment type="caution">
    <text evidence="6">The sequence shown here is derived from an EMBL/GenBank/DDBJ whole genome shotgun (WGS) entry which is preliminary data.</text>
</comment>
<evidence type="ECO:0000256" key="2">
    <source>
        <dbReference type="ARBA" id="ARBA00022989"/>
    </source>
</evidence>
<feature type="transmembrane region" description="Helical" evidence="5">
    <location>
        <begin position="354"/>
        <end position="375"/>
    </location>
</feature>
<feature type="region of interest" description="Disordered" evidence="4">
    <location>
        <begin position="1"/>
        <end position="32"/>
    </location>
</feature>
<dbReference type="PANTHER" id="PTHR23121">
    <property type="entry name" value="SODIUM-DEPENDENT GLUCOSE TRANSPORTER 1"/>
    <property type="match status" value="1"/>
</dbReference>
<dbReference type="PANTHER" id="PTHR23121:SF9">
    <property type="entry name" value="SODIUM-DEPENDENT GLUCOSE TRANSPORTER 1"/>
    <property type="match status" value="1"/>
</dbReference>
<gene>
    <name evidence="6" type="ORF">CUNI_LOCUS9331</name>
</gene>
<feature type="transmembrane region" description="Helical" evidence="5">
    <location>
        <begin position="414"/>
        <end position="436"/>
    </location>
</feature>
<feature type="transmembrane region" description="Helical" evidence="5">
    <location>
        <begin position="282"/>
        <end position="305"/>
    </location>
</feature>
<feature type="transmembrane region" description="Helical" evidence="5">
    <location>
        <begin position="141"/>
        <end position="160"/>
    </location>
</feature>
<name>A0A8S3Z2P4_9EUPU</name>
<dbReference type="InterPro" id="IPR036259">
    <property type="entry name" value="MFS_trans_sf"/>
</dbReference>
<dbReference type="InterPro" id="IPR011701">
    <property type="entry name" value="MFS"/>
</dbReference>
<protein>
    <submittedName>
        <fullName evidence="6">Uncharacterized protein</fullName>
    </submittedName>
</protein>
<feature type="transmembrane region" description="Helical" evidence="5">
    <location>
        <begin position="58"/>
        <end position="77"/>
    </location>
</feature>
<dbReference type="Proteomes" id="UP000678393">
    <property type="component" value="Unassembled WGS sequence"/>
</dbReference>
<proteinExistence type="predicted"/>
<feature type="transmembrane region" description="Helical" evidence="5">
    <location>
        <begin position="381"/>
        <end position="402"/>
    </location>
</feature>
<feature type="transmembrane region" description="Helical" evidence="5">
    <location>
        <begin position="89"/>
        <end position="110"/>
    </location>
</feature>
<feature type="transmembrane region" description="Helical" evidence="5">
    <location>
        <begin position="172"/>
        <end position="193"/>
    </location>
</feature>
<keyword evidence="2 5" id="KW-1133">Transmembrane helix</keyword>
<evidence type="ECO:0000256" key="3">
    <source>
        <dbReference type="ARBA" id="ARBA00023136"/>
    </source>
</evidence>
<evidence type="ECO:0000313" key="6">
    <source>
        <dbReference type="EMBL" id="CAG5123773.1"/>
    </source>
</evidence>
<evidence type="ECO:0000256" key="1">
    <source>
        <dbReference type="ARBA" id="ARBA00022692"/>
    </source>
</evidence>
<dbReference type="GO" id="GO:0022857">
    <property type="term" value="F:transmembrane transporter activity"/>
    <property type="evidence" value="ECO:0007669"/>
    <property type="project" value="InterPro"/>
</dbReference>